<evidence type="ECO:0000313" key="3">
    <source>
        <dbReference type="EMBL" id="KAJ4830774.1"/>
    </source>
</evidence>
<feature type="compositionally biased region" description="Basic and acidic residues" evidence="1">
    <location>
        <begin position="253"/>
        <end position="271"/>
    </location>
</feature>
<protein>
    <recommendedName>
        <fullName evidence="2">J domain-containing protein</fullName>
    </recommendedName>
</protein>
<dbReference type="PANTHER" id="PTHR45098:SF1">
    <property type="entry name" value="DNAJ DOMAIN CONTAINING PROTEIN, EXPRESSED"/>
    <property type="match status" value="1"/>
</dbReference>
<dbReference type="SMART" id="SM00271">
    <property type="entry name" value="DnaJ"/>
    <property type="match status" value="1"/>
</dbReference>
<keyword evidence="4" id="KW-1185">Reference proteome</keyword>
<dbReference type="Pfam" id="PF00226">
    <property type="entry name" value="DnaJ"/>
    <property type="match status" value="1"/>
</dbReference>
<dbReference type="PANTHER" id="PTHR45098">
    <property type="entry name" value="DNAJ DOMAIN CONTAINING PROTEIN, EXPRESSED"/>
    <property type="match status" value="1"/>
</dbReference>
<dbReference type="SUPFAM" id="SSF46565">
    <property type="entry name" value="Chaperone J-domain"/>
    <property type="match status" value="1"/>
</dbReference>
<dbReference type="EMBL" id="JAKUCV010005539">
    <property type="protein sequence ID" value="KAJ4830774.1"/>
    <property type="molecule type" value="Genomic_DNA"/>
</dbReference>
<proteinExistence type="predicted"/>
<dbReference type="CDD" id="cd06257">
    <property type="entry name" value="DnaJ"/>
    <property type="match status" value="1"/>
</dbReference>
<dbReference type="Gene3D" id="1.10.287.110">
    <property type="entry name" value="DnaJ domain"/>
    <property type="match status" value="1"/>
</dbReference>
<dbReference type="PROSITE" id="PS50076">
    <property type="entry name" value="DNAJ_2"/>
    <property type="match status" value="1"/>
</dbReference>
<evidence type="ECO:0000256" key="1">
    <source>
        <dbReference type="SAM" id="MobiDB-lite"/>
    </source>
</evidence>
<dbReference type="InterPro" id="IPR036869">
    <property type="entry name" value="J_dom_sf"/>
</dbReference>
<reference evidence="3" key="1">
    <citation type="submission" date="2022-02" db="EMBL/GenBank/DDBJ databases">
        <authorList>
            <person name="Henning P.M."/>
            <person name="McCubbin A.G."/>
            <person name="Shore J.S."/>
        </authorList>
    </citation>
    <scope>NUCLEOTIDE SEQUENCE</scope>
    <source>
        <strain evidence="3">F60SS</strain>
        <tissue evidence="3">Leaves</tissue>
    </source>
</reference>
<feature type="region of interest" description="Disordered" evidence="1">
    <location>
        <begin position="190"/>
        <end position="216"/>
    </location>
</feature>
<name>A0A9Q0J738_9ROSI</name>
<evidence type="ECO:0000313" key="4">
    <source>
        <dbReference type="Proteomes" id="UP001141552"/>
    </source>
</evidence>
<comment type="caution">
    <text evidence="3">The sequence shown here is derived from an EMBL/GenBank/DDBJ whole genome shotgun (WGS) entry which is preliminary data.</text>
</comment>
<reference evidence="3" key="2">
    <citation type="journal article" date="2023" name="Plants (Basel)">
        <title>Annotation of the Turnera subulata (Passifloraceae) Draft Genome Reveals the S-Locus Evolved after the Divergence of Turneroideae from Passifloroideae in a Stepwise Manner.</title>
        <authorList>
            <person name="Henning P.M."/>
            <person name="Roalson E.H."/>
            <person name="Mir W."/>
            <person name="McCubbin A.G."/>
            <person name="Shore J.S."/>
        </authorList>
    </citation>
    <scope>NUCLEOTIDE SEQUENCE</scope>
    <source>
        <strain evidence="3">F60SS</strain>
    </source>
</reference>
<organism evidence="3 4">
    <name type="scientific">Turnera subulata</name>
    <dbReference type="NCBI Taxonomy" id="218843"/>
    <lineage>
        <taxon>Eukaryota</taxon>
        <taxon>Viridiplantae</taxon>
        <taxon>Streptophyta</taxon>
        <taxon>Embryophyta</taxon>
        <taxon>Tracheophyta</taxon>
        <taxon>Spermatophyta</taxon>
        <taxon>Magnoliopsida</taxon>
        <taxon>eudicotyledons</taxon>
        <taxon>Gunneridae</taxon>
        <taxon>Pentapetalae</taxon>
        <taxon>rosids</taxon>
        <taxon>fabids</taxon>
        <taxon>Malpighiales</taxon>
        <taxon>Passifloraceae</taxon>
        <taxon>Turnera</taxon>
    </lineage>
</organism>
<dbReference type="OrthoDB" id="10250354at2759"/>
<dbReference type="AlphaFoldDB" id="A0A9Q0J738"/>
<accession>A0A9Q0J738</accession>
<dbReference type="Proteomes" id="UP001141552">
    <property type="component" value="Unassembled WGS sequence"/>
</dbReference>
<evidence type="ECO:0000259" key="2">
    <source>
        <dbReference type="PROSITE" id="PS50076"/>
    </source>
</evidence>
<dbReference type="InterPro" id="IPR001623">
    <property type="entry name" value="DnaJ_domain"/>
</dbReference>
<feature type="region of interest" description="Disordered" evidence="1">
    <location>
        <begin position="248"/>
        <end position="279"/>
    </location>
</feature>
<sequence length="279" mass="32989">MNFAGGVDHYLVLGLPSGEEGARLTEREITRAYKLKALVLHPDKRPGDPNAHADFLKILASYETLMNPVSRRRFDKSLRWIEQRREAEMMEAEKKRMEAERLKQRLFGKKRMEAERLLKQRMEAEKERMEAAKRMEEAKKRKEEVKQRMEAAKEEAKQRMEAAKEEAKHRRVEKQRMGAKCRYEAFVREAKRRKQEAEEKKKESEEASREGFDDLLRDKRIEEMANSIMEPTTEIVRDNLKRRVNDLYSNNVDAERKKQEAGAPEQERETKPPTSTKIL</sequence>
<feature type="domain" description="J" evidence="2">
    <location>
        <begin position="8"/>
        <end position="78"/>
    </location>
</feature>
<gene>
    <name evidence="3" type="ORF">Tsubulata_028653</name>
</gene>